<evidence type="ECO:0000256" key="7">
    <source>
        <dbReference type="SAM" id="Phobius"/>
    </source>
</evidence>
<feature type="transmembrane region" description="Helical" evidence="7">
    <location>
        <begin position="477"/>
        <end position="499"/>
    </location>
</feature>
<dbReference type="PANTHER" id="PTHR48040">
    <property type="entry name" value="PLEIOTROPIC DRUG RESISTANCE PROTEIN 1-LIKE ISOFORM X1"/>
    <property type="match status" value="1"/>
</dbReference>
<dbReference type="PANTHER" id="PTHR48040:SF49">
    <property type="entry name" value="ABC TRANSPORTER DOMAIN-CONTAINING PROTEIN"/>
    <property type="match status" value="1"/>
</dbReference>
<evidence type="ECO:0000256" key="6">
    <source>
        <dbReference type="SAM" id="MobiDB-lite"/>
    </source>
</evidence>
<feature type="transmembrane region" description="Helical" evidence="7">
    <location>
        <begin position="505"/>
        <end position="525"/>
    </location>
</feature>
<dbReference type="Gene3D" id="3.40.50.300">
    <property type="entry name" value="P-loop containing nucleotide triphosphate hydrolases"/>
    <property type="match status" value="1"/>
</dbReference>
<dbReference type="AlphaFoldDB" id="A0AAW2C027"/>
<dbReference type="InterPro" id="IPR027417">
    <property type="entry name" value="P-loop_NTPase"/>
</dbReference>
<feature type="domain" description="ABC transporter family G" evidence="9">
    <location>
        <begin position="274"/>
        <end position="334"/>
    </location>
</feature>
<feature type="transmembrane region" description="Helical" evidence="7">
    <location>
        <begin position="439"/>
        <end position="456"/>
    </location>
</feature>
<evidence type="ECO:0000256" key="1">
    <source>
        <dbReference type="ARBA" id="ARBA00004141"/>
    </source>
</evidence>
<keyword evidence="3 7" id="KW-0812">Transmembrane</keyword>
<dbReference type="Proteomes" id="UP001459277">
    <property type="component" value="Unassembled WGS sequence"/>
</dbReference>
<evidence type="ECO:0000259" key="8">
    <source>
        <dbReference type="Pfam" id="PF01061"/>
    </source>
</evidence>
<name>A0AAW2C027_9ROSI</name>
<reference evidence="10 11" key="1">
    <citation type="submission" date="2024-01" db="EMBL/GenBank/DDBJ databases">
        <title>A telomere-to-telomere, gap-free genome of sweet tea (Lithocarpus litseifolius).</title>
        <authorList>
            <person name="Zhou J."/>
        </authorList>
    </citation>
    <scope>NUCLEOTIDE SEQUENCE [LARGE SCALE GENOMIC DNA]</scope>
    <source>
        <strain evidence="10">Zhou-2022a</strain>
        <tissue evidence="10">Leaf</tissue>
    </source>
</reference>
<dbReference type="InterPro" id="IPR013525">
    <property type="entry name" value="ABC2_TM"/>
</dbReference>
<evidence type="ECO:0000256" key="3">
    <source>
        <dbReference type="ARBA" id="ARBA00022692"/>
    </source>
</evidence>
<dbReference type="EMBL" id="JAZDWU010000010">
    <property type="protein sequence ID" value="KAK9989670.1"/>
    <property type="molecule type" value="Genomic_DNA"/>
</dbReference>
<dbReference type="GO" id="GO:0016020">
    <property type="term" value="C:membrane"/>
    <property type="evidence" value="ECO:0007669"/>
    <property type="project" value="UniProtKB-SubCell"/>
</dbReference>
<keyword evidence="4 7" id="KW-1133">Transmembrane helix</keyword>
<dbReference type="Pfam" id="PF01061">
    <property type="entry name" value="ABC2_membrane"/>
    <property type="match status" value="1"/>
</dbReference>
<sequence>MVQKIPPSVDTDEALHAINLKGKIDVNWRDKHLGHIQVWNSRAQSTCHGARLEGDMSPAHQYFGWYDRLTWRFVDHTTTAVLIMVASHKQMLTRYAVGSPEYEQITTVLKEMMSQGANEDTLVLLKGVKGTSQYQDSQRTKKHLLEFLGTVSKMTFILLMLLCMSPCFTQHGSAYPLKLIQKLERLHDSIKKMFGFAIKILTIISLLEILIHGSNKWLLMFIEEVMELVELNPLRNALVGLPGVNGLDARAAAIVMRTVRNTVDTGRTVVCTIHQPSINIFEAFDELFLMKRGGQEIYVGPLGHHLSHLIKYFESIGVKKIKDGYNPATWMLEVSSSAEEIALGVDFTNVYRNSELYRNKALIQELSKPTPNKKELYFPTQYAQPFVTQCMACLWKQHWSYWRNPPYTAVRFLFTVFIALTFGTMFWDLGTKTERQQDLANAMGSMYAAILFLGFQNSTSVEPVVAVERTVFYRERATGMFSVLPYAFTQAAIELPYIFAQAITYGIIVYAMIGFEWTVAKFFWIHSPATKDSCMVEMLLSGGETVVLSTGLKDKGDRSKTMMDEEDEEIEDEDDDDYERFTNDEDAINEDEDEDEEVSRFSF</sequence>
<dbReference type="Pfam" id="PF19055">
    <property type="entry name" value="ABC2_membrane_7"/>
    <property type="match status" value="1"/>
</dbReference>
<evidence type="ECO:0000313" key="11">
    <source>
        <dbReference type="Proteomes" id="UP001459277"/>
    </source>
</evidence>
<evidence type="ECO:0000256" key="5">
    <source>
        <dbReference type="ARBA" id="ARBA00023136"/>
    </source>
</evidence>
<accession>A0AAW2C027</accession>
<evidence type="ECO:0000256" key="4">
    <source>
        <dbReference type="ARBA" id="ARBA00022989"/>
    </source>
</evidence>
<evidence type="ECO:0000313" key="10">
    <source>
        <dbReference type="EMBL" id="KAK9989670.1"/>
    </source>
</evidence>
<keyword evidence="5 7" id="KW-0472">Membrane</keyword>
<feature type="transmembrane region" description="Helical" evidence="7">
    <location>
        <begin position="147"/>
        <end position="173"/>
    </location>
</feature>
<feature type="region of interest" description="Disordered" evidence="6">
    <location>
        <begin position="555"/>
        <end position="603"/>
    </location>
</feature>
<feature type="domain" description="ABC-2 type transporter transmembrane" evidence="8">
    <location>
        <begin position="388"/>
        <end position="525"/>
    </location>
</feature>
<gene>
    <name evidence="10" type="ORF">SO802_029909</name>
</gene>
<dbReference type="GO" id="GO:0140359">
    <property type="term" value="F:ABC-type transporter activity"/>
    <property type="evidence" value="ECO:0007669"/>
    <property type="project" value="InterPro"/>
</dbReference>
<feature type="transmembrane region" description="Helical" evidence="7">
    <location>
        <begin position="409"/>
        <end position="427"/>
    </location>
</feature>
<evidence type="ECO:0000259" key="9">
    <source>
        <dbReference type="Pfam" id="PF19055"/>
    </source>
</evidence>
<evidence type="ECO:0000256" key="2">
    <source>
        <dbReference type="ARBA" id="ARBA00022448"/>
    </source>
</evidence>
<proteinExistence type="predicted"/>
<organism evidence="10 11">
    <name type="scientific">Lithocarpus litseifolius</name>
    <dbReference type="NCBI Taxonomy" id="425828"/>
    <lineage>
        <taxon>Eukaryota</taxon>
        <taxon>Viridiplantae</taxon>
        <taxon>Streptophyta</taxon>
        <taxon>Embryophyta</taxon>
        <taxon>Tracheophyta</taxon>
        <taxon>Spermatophyta</taxon>
        <taxon>Magnoliopsida</taxon>
        <taxon>eudicotyledons</taxon>
        <taxon>Gunneridae</taxon>
        <taxon>Pentapetalae</taxon>
        <taxon>rosids</taxon>
        <taxon>fabids</taxon>
        <taxon>Fagales</taxon>
        <taxon>Fagaceae</taxon>
        <taxon>Lithocarpus</taxon>
    </lineage>
</organism>
<keyword evidence="11" id="KW-1185">Reference proteome</keyword>
<feature type="compositionally biased region" description="Acidic residues" evidence="6">
    <location>
        <begin position="564"/>
        <end position="597"/>
    </location>
</feature>
<protein>
    <submittedName>
        <fullName evidence="10">Uncharacterized protein</fullName>
    </submittedName>
</protein>
<feature type="transmembrane region" description="Helical" evidence="7">
    <location>
        <begin position="193"/>
        <end position="211"/>
    </location>
</feature>
<comment type="caution">
    <text evidence="10">The sequence shown here is derived from an EMBL/GenBank/DDBJ whole genome shotgun (WGS) entry which is preliminary data.</text>
</comment>
<dbReference type="InterPro" id="IPR043926">
    <property type="entry name" value="ABCG_dom"/>
</dbReference>
<keyword evidence="2" id="KW-0813">Transport</keyword>
<comment type="subcellular location">
    <subcellularLocation>
        <location evidence="1">Membrane</location>
        <topology evidence="1">Multi-pass membrane protein</topology>
    </subcellularLocation>
</comment>